<gene>
    <name evidence="1" type="ORF">HGP28_15235</name>
</gene>
<name>A0A7X8TTF1_9VIBR</name>
<dbReference type="AlphaFoldDB" id="A0A7X8TTF1"/>
<accession>A0A7X8TTF1</accession>
<evidence type="ECO:0000313" key="2">
    <source>
        <dbReference type="Proteomes" id="UP000535589"/>
    </source>
</evidence>
<sequence>MSEILEKNIADILDHAPLEVVKIWQQIAIDIECPEDLRALKFVIHALESCANFKPHDFAQTFNIPIEHVSALFVPFSHIDTTEYPEYMTATLAKGTKSERPIYALLHQLNAIVDRYLANVLLVFLDHYFSNEAKIKNYNRDYQIFSAIRLLYTDEKFDRSCLSHTNPNDIGQNLAAYKTHLLGLEEQENHRQMLPHVRELIHFYHLSWKVKATRQRKNAQTIRSAYRRDKPERIIGSSLLTTFSLKTKPGVFHETHLENGVSIAEDFPPLCVINIDPSTKKKPSHELPDYSVLRDKHKEKAKAHNVQRSVRQAHNISLLARTVLQAHELTYLWQELYSTRPGILNNINKRFIRLVITICLMFTRELESTLQLQVAYSETEVDDGFLITSTHAMYLSSVAPTAQRTKHKENPHLLKTDGRIAMLLPTALHQQLHGCNFPVGSLKSHIGGVEKVRKAIDQLLATINKKHACQISLKRIENHLKNDVVSREQFDPVLLEPLSGSQSYYNRSPRHYAWYHTEEFAKKVALLWHHTFGLPAEAPRVKVSSNNDSSTTQIGFGSEFTPTLEVLQSLVNELESELDWWSAFEASQSLDNVLAYHNAYTLYTVYMLLSATGYRAVSNPLPTFSFALMRHNAICISDKDNSVTFAHMRVIPCPSVLKSQLGMYQTHLDALARLLAHNFPFESNQFCWHRSHLRFVTMTSKNARLDWHISAKNSQRNDGLFLFFKKKPDEPYRSTNAYPSSITNMSSHLPSLPLNFGRHYLRHYLQQHDVHQELIKFQMGHWVTGENPLEEFSSLCMQEAIEALLPTLDTMLSEIGWQARPSLLTRKRV</sequence>
<keyword evidence="2" id="KW-1185">Reference proteome</keyword>
<comment type="caution">
    <text evidence="1">The sequence shown here is derived from an EMBL/GenBank/DDBJ whole genome shotgun (WGS) entry which is preliminary data.</text>
</comment>
<reference evidence="1 2" key="1">
    <citation type="submission" date="2020-04" db="EMBL/GenBank/DDBJ databases">
        <title>Vibrio sp. SM6, a novel species isolated from seawater.</title>
        <authorList>
            <person name="Wang X."/>
        </authorList>
    </citation>
    <scope>NUCLEOTIDE SEQUENCE [LARGE SCALE GENOMIC DNA]</scope>
    <source>
        <strain evidence="1 2">SM6</strain>
    </source>
</reference>
<dbReference type="RefSeq" id="WP_168837331.1">
    <property type="nucleotide sequence ID" value="NZ_JABAIK010000017.1"/>
</dbReference>
<dbReference type="Proteomes" id="UP000535589">
    <property type="component" value="Unassembled WGS sequence"/>
</dbReference>
<evidence type="ECO:0000313" key="1">
    <source>
        <dbReference type="EMBL" id="NLS14237.1"/>
    </source>
</evidence>
<dbReference type="EMBL" id="JABAIK010000017">
    <property type="protein sequence ID" value="NLS14237.1"/>
    <property type="molecule type" value="Genomic_DNA"/>
</dbReference>
<organism evidence="1 2">
    <name type="scientific">Vibrio agarilyticus</name>
    <dbReference type="NCBI Taxonomy" id="2726741"/>
    <lineage>
        <taxon>Bacteria</taxon>
        <taxon>Pseudomonadati</taxon>
        <taxon>Pseudomonadota</taxon>
        <taxon>Gammaproteobacteria</taxon>
        <taxon>Vibrionales</taxon>
        <taxon>Vibrionaceae</taxon>
        <taxon>Vibrio</taxon>
    </lineage>
</organism>
<protein>
    <submittedName>
        <fullName evidence="1">Uncharacterized protein</fullName>
    </submittedName>
</protein>
<proteinExistence type="predicted"/>